<dbReference type="AlphaFoldDB" id="A0AAD7EFL6"/>
<comment type="caution">
    <text evidence="2">The sequence shown here is derived from an EMBL/GenBank/DDBJ whole genome shotgun (WGS) entry which is preliminary data.</text>
</comment>
<keyword evidence="3" id="KW-1185">Reference proteome</keyword>
<evidence type="ECO:0000313" key="2">
    <source>
        <dbReference type="EMBL" id="KAJ7319102.1"/>
    </source>
</evidence>
<accession>A0AAD7EFL6</accession>
<feature type="region of interest" description="Disordered" evidence="1">
    <location>
        <begin position="194"/>
        <end position="222"/>
    </location>
</feature>
<feature type="region of interest" description="Disordered" evidence="1">
    <location>
        <begin position="27"/>
        <end position="54"/>
    </location>
</feature>
<protein>
    <submittedName>
        <fullName evidence="2">Uncharacterized protein</fullName>
    </submittedName>
</protein>
<name>A0AAD7EFL6_9AGAR</name>
<feature type="compositionally biased region" description="Basic and acidic residues" evidence="1">
    <location>
        <begin position="157"/>
        <end position="172"/>
    </location>
</feature>
<organism evidence="2 3">
    <name type="scientific">Mycena albidolilacea</name>
    <dbReference type="NCBI Taxonomy" id="1033008"/>
    <lineage>
        <taxon>Eukaryota</taxon>
        <taxon>Fungi</taxon>
        <taxon>Dikarya</taxon>
        <taxon>Basidiomycota</taxon>
        <taxon>Agaricomycotina</taxon>
        <taxon>Agaricomycetes</taxon>
        <taxon>Agaricomycetidae</taxon>
        <taxon>Agaricales</taxon>
        <taxon>Marasmiineae</taxon>
        <taxon>Mycenaceae</taxon>
        <taxon>Mycena</taxon>
    </lineage>
</organism>
<dbReference type="Proteomes" id="UP001218218">
    <property type="component" value="Unassembled WGS sequence"/>
</dbReference>
<dbReference type="EMBL" id="JARIHO010000055">
    <property type="protein sequence ID" value="KAJ7319102.1"/>
    <property type="molecule type" value="Genomic_DNA"/>
</dbReference>
<evidence type="ECO:0000313" key="3">
    <source>
        <dbReference type="Proteomes" id="UP001218218"/>
    </source>
</evidence>
<feature type="region of interest" description="Disordered" evidence="1">
    <location>
        <begin position="141"/>
        <end position="172"/>
    </location>
</feature>
<sequence>MVLRTYTNLIPMATELIALWSWDPEASGDSPLTTPSHGGQPVQWPPSPQHPSRASTTFISMNSNTLTSLSSASSQPAATPSMTMHTLPASESAMTRPGPTWSPCRGLDYAAELNPQVEKNCAAAKLDDDFEYATSFTRDDTFEGFSSSGDDAEEEELVSRAPEEAEESNADKTTSKILIWSSFLGTADRPSILPFTSTPFEGGHSGVNDQPPDEARSSGPRTSMLFFCR</sequence>
<proteinExistence type="predicted"/>
<evidence type="ECO:0000256" key="1">
    <source>
        <dbReference type="SAM" id="MobiDB-lite"/>
    </source>
</evidence>
<reference evidence="2" key="1">
    <citation type="submission" date="2023-03" db="EMBL/GenBank/DDBJ databases">
        <title>Massive genome expansion in bonnet fungi (Mycena s.s.) driven by repeated elements and novel gene families across ecological guilds.</title>
        <authorList>
            <consortium name="Lawrence Berkeley National Laboratory"/>
            <person name="Harder C.B."/>
            <person name="Miyauchi S."/>
            <person name="Viragh M."/>
            <person name="Kuo A."/>
            <person name="Thoen E."/>
            <person name="Andreopoulos B."/>
            <person name="Lu D."/>
            <person name="Skrede I."/>
            <person name="Drula E."/>
            <person name="Henrissat B."/>
            <person name="Morin E."/>
            <person name="Kohler A."/>
            <person name="Barry K."/>
            <person name="LaButti K."/>
            <person name="Morin E."/>
            <person name="Salamov A."/>
            <person name="Lipzen A."/>
            <person name="Mereny Z."/>
            <person name="Hegedus B."/>
            <person name="Baldrian P."/>
            <person name="Stursova M."/>
            <person name="Weitz H."/>
            <person name="Taylor A."/>
            <person name="Grigoriev I.V."/>
            <person name="Nagy L.G."/>
            <person name="Martin F."/>
            <person name="Kauserud H."/>
        </authorList>
    </citation>
    <scope>NUCLEOTIDE SEQUENCE</scope>
    <source>
        <strain evidence="2">CBHHK002</strain>
    </source>
</reference>
<gene>
    <name evidence="2" type="ORF">DFH08DRAFT_891543</name>
</gene>